<dbReference type="RefSeq" id="WP_026814931.1">
    <property type="nucleotide sequence ID" value="NZ_BMWP01000033.1"/>
</dbReference>
<dbReference type="SUPFAM" id="SSF50939">
    <property type="entry name" value="Sialidases"/>
    <property type="match status" value="1"/>
</dbReference>
<dbReference type="GO" id="GO:0005737">
    <property type="term" value="C:cytoplasm"/>
    <property type="evidence" value="ECO:0007669"/>
    <property type="project" value="TreeGrafter"/>
</dbReference>
<reference evidence="5" key="2">
    <citation type="submission" date="2020-09" db="EMBL/GenBank/DDBJ databases">
        <authorList>
            <person name="Sun Q."/>
            <person name="Kim S."/>
        </authorList>
    </citation>
    <scope>NUCLEOTIDE SEQUENCE</scope>
    <source>
        <strain evidence="5">KCTC 12113</strain>
    </source>
</reference>
<dbReference type="Gene3D" id="2.120.10.10">
    <property type="match status" value="1"/>
</dbReference>
<accession>A0A918J4X8</accession>
<dbReference type="InterPro" id="IPR036278">
    <property type="entry name" value="Sialidase_sf"/>
</dbReference>
<dbReference type="InterPro" id="IPR011040">
    <property type="entry name" value="Sialidase"/>
</dbReference>
<feature type="domain" description="Sialidase" evidence="4">
    <location>
        <begin position="69"/>
        <end position="336"/>
    </location>
</feature>
<dbReference type="GO" id="GO:0006689">
    <property type="term" value="P:ganglioside catabolic process"/>
    <property type="evidence" value="ECO:0007669"/>
    <property type="project" value="TreeGrafter"/>
</dbReference>
<evidence type="ECO:0000313" key="6">
    <source>
        <dbReference type="Proteomes" id="UP000634668"/>
    </source>
</evidence>
<comment type="similarity">
    <text evidence="2">Belongs to the glycosyl hydrolase 33 family.</text>
</comment>
<dbReference type="EMBL" id="BMWP01000033">
    <property type="protein sequence ID" value="GGW47907.1"/>
    <property type="molecule type" value="Genomic_DNA"/>
</dbReference>
<sequence length="374" mass="41446">MRTVIVYLGIFVFGFGNIANAQTKNAFSSFTIEKPIFDVQVLFNDERFPNLVVANDGSVVATWGSENFRVRRSEDGGNTWGPAITIANPGFQGGGTTVDETSGDIFTFIEEGHPISPLHVFRSSDHGITWKEEEIIIKSNSLGHIPSMHMNEHGITLQFGKYAGRLIRPTRYYAGGNAKEHWDNHYTNAMYSDDGGKTWFASEPFPAYGTGEATIAELSNGHLYYNSRRHKSTDGKNPRMRYIAWSYDGGETWKDLSVSEELPDGDQNRDYGLMAGLVRLPIEGHDILLYSNIDSESGRRNGAVWASFNGGKSWPVKKIVDKGAFAYSSLIAGRNGTPSEGLLFLMYESELGAKIARFNLAWLLEGLSLSDLVD</sequence>
<organism evidence="5 6">
    <name type="scientific">Arenibacter certesii</name>
    <dbReference type="NCBI Taxonomy" id="228955"/>
    <lineage>
        <taxon>Bacteria</taxon>
        <taxon>Pseudomonadati</taxon>
        <taxon>Bacteroidota</taxon>
        <taxon>Flavobacteriia</taxon>
        <taxon>Flavobacteriales</taxon>
        <taxon>Flavobacteriaceae</taxon>
        <taxon>Arenibacter</taxon>
    </lineage>
</organism>
<dbReference type="Proteomes" id="UP000634668">
    <property type="component" value="Unassembled WGS sequence"/>
</dbReference>
<proteinExistence type="inferred from homology"/>
<dbReference type="AlphaFoldDB" id="A0A918J4X8"/>
<dbReference type="GO" id="GO:0004308">
    <property type="term" value="F:exo-alpha-sialidase activity"/>
    <property type="evidence" value="ECO:0007669"/>
    <property type="project" value="UniProtKB-EC"/>
</dbReference>
<evidence type="ECO:0000256" key="2">
    <source>
        <dbReference type="ARBA" id="ARBA00009348"/>
    </source>
</evidence>
<keyword evidence="6" id="KW-1185">Reference proteome</keyword>
<dbReference type="GO" id="GO:0009313">
    <property type="term" value="P:oligosaccharide catabolic process"/>
    <property type="evidence" value="ECO:0007669"/>
    <property type="project" value="TreeGrafter"/>
</dbReference>
<evidence type="ECO:0000313" key="5">
    <source>
        <dbReference type="EMBL" id="GGW47907.1"/>
    </source>
</evidence>
<dbReference type="EC" id="3.2.1.18" evidence="3"/>
<dbReference type="InterPro" id="IPR026856">
    <property type="entry name" value="Sialidase_fam"/>
</dbReference>
<dbReference type="PANTHER" id="PTHR10628:SF30">
    <property type="entry name" value="EXO-ALPHA-SIALIDASE"/>
    <property type="match status" value="1"/>
</dbReference>
<protein>
    <recommendedName>
        <fullName evidence="3">exo-alpha-sialidase</fullName>
        <ecNumber evidence="3">3.2.1.18</ecNumber>
    </recommendedName>
</protein>
<name>A0A918J4X8_9FLAO</name>
<dbReference type="PANTHER" id="PTHR10628">
    <property type="entry name" value="SIALIDASE"/>
    <property type="match status" value="1"/>
</dbReference>
<evidence type="ECO:0000256" key="1">
    <source>
        <dbReference type="ARBA" id="ARBA00000427"/>
    </source>
</evidence>
<comment type="catalytic activity">
    <reaction evidence="1">
        <text>Hydrolysis of alpha-(2-&gt;3)-, alpha-(2-&gt;6)-, alpha-(2-&gt;8)- glycosidic linkages of terminal sialic acid residues in oligosaccharides, glycoproteins, glycolipids, colominic acid and synthetic substrates.</text>
        <dbReference type="EC" id="3.2.1.18"/>
    </reaction>
</comment>
<dbReference type="Pfam" id="PF13088">
    <property type="entry name" value="BNR_2"/>
    <property type="match status" value="1"/>
</dbReference>
<reference evidence="5" key="1">
    <citation type="journal article" date="2014" name="Int. J. Syst. Evol. Microbiol.">
        <title>Complete genome sequence of Corynebacterium casei LMG S-19264T (=DSM 44701T), isolated from a smear-ripened cheese.</title>
        <authorList>
            <consortium name="US DOE Joint Genome Institute (JGI-PGF)"/>
            <person name="Walter F."/>
            <person name="Albersmeier A."/>
            <person name="Kalinowski J."/>
            <person name="Ruckert C."/>
        </authorList>
    </citation>
    <scope>NUCLEOTIDE SEQUENCE</scope>
    <source>
        <strain evidence="5">KCTC 12113</strain>
    </source>
</reference>
<comment type="caution">
    <text evidence="5">The sequence shown here is derived from an EMBL/GenBank/DDBJ whole genome shotgun (WGS) entry which is preliminary data.</text>
</comment>
<evidence type="ECO:0000259" key="4">
    <source>
        <dbReference type="Pfam" id="PF13088"/>
    </source>
</evidence>
<dbReference type="GO" id="GO:0016020">
    <property type="term" value="C:membrane"/>
    <property type="evidence" value="ECO:0007669"/>
    <property type="project" value="TreeGrafter"/>
</dbReference>
<gene>
    <name evidence="5" type="ORF">GCM10007383_34950</name>
</gene>
<evidence type="ECO:0000256" key="3">
    <source>
        <dbReference type="ARBA" id="ARBA00012733"/>
    </source>
</evidence>
<dbReference type="CDD" id="cd15482">
    <property type="entry name" value="Sialidase_non-viral"/>
    <property type="match status" value="1"/>
</dbReference>